<organism evidence="3 4">
    <name type="scientific">Ottowia thiooxydans</name>
    <dbReference type="NCBI Taxonomy" id="219182"/>
    <lineage>
        <taxon>Bacteria</taxon>
        <taxon>Pseudomonadati</taxon>
        <taxon>Pseudomonadota</taxon>
        <taxon>Betaproteobacteria</taxon>
        <taxon>Burkholderiales</taxon>
        <taxon>Comamonadaceae</taxon>
        <taxon>Ottowia</taxon>
    </lineage>
</organism>
<dbReference type="PANTHER" id="PTHR42928">
    <property type="entry name" value="TRICARBOXYLATE-BINDING PROTEIN"/>
    <property type="match status" value="1"/>
</dbReference>
<dbReference type="Proteomes" id="UP001549320">
    <property type="component" value="Unassembled WGS sequence"/>
</dbReference>
<keyword evidence="2" id="KW-0732">Signal</keyword>
<comment type="similarity">
    <text evidence="1">Belongs to the UPF0065 (bug) family.</text>
</comment>
<dbReference type="SUPFAM" id="SSF53850">
    <property type="entry name" value="Periplasmic binding protein-like II"/>
    <property type="match status" value="1"/>
</dbReference>
<protein>
    <submittedName>
        <fullName evidence="3">Tripartite-type tricarboxylate transporter receptor subunit TctC</fullName>
    </submittedName>
</protein>
<proteinExistence type="inferred from homology"/>
<sequence>MSSIHWLFGSARLRALSLALSFCASAVSAADAFPSKSVTILVNGGAGSLPDNFARPLADRLRQSLGQAVVVENKPGAGGMVALQTLKASPADGHTLAIITNAHAVWNPFVFSKLTYDPDELLPVSPLAVIPMALAVNPKVPAQTLEQLVALAKNQPGKLNYASSSNGSPPHVLFELFKEQSGTRIEHIPFKTGPDALTSVTAGDTQIYLAGTSLVEPMVKDGRLRVLAVSPSVKSPSFTGVPTFADKGYKGFEGAVWLGVVTNKGVPTAVVDRLNREIAVILQDPAVQKVIEAQGSLPYHASPAAFAERIAQDKALWTPILKNLDLKAN</sequence>
<dbReference type="PANTHER" id="PTHR42928:SF5">
    <property type="entry name" value="BLR1237 PROTEIN"/>
    <property type="match status" value="1"/>
</dbReference>
<dbReference type="EMBL" id="JBEPSH010000011">
    <property type="protein sequence ID" value="MET4579725.1"/>
    <property type="molecule type" value="Genomic_DNA"/>
</dbReference>
<feature type="signal peptide" evidence="2">
    <location>
        <begin position="1"/>
        <end position="29"/>
    </location>
</feature>
<evidence type="ECO:0000256" key="1">
    <source>
        <dbReference type="ARBA" id="ARBA00006987"/>
    </source>
</evidence>
<name>A0ABV2QFC6_9BURK</name>
<dbReference type="RefSeq" id="WP_354448094.1">
    <property type="nucleotide sequence ID" value="NZ_JBEPSH010000011.1"/>
</dbReference>
<dbReference type="Gene3D" id="3.40.190.150">
    <property type="entry name" value="Bordetella uptake gene, domain 1"/>
    <property type="match status" value="1"/>
</dbReference>
<evidence type="ECO:0000313" key="4">
    <source>
        <dbReference type="Proteomes" id="UP001549320"/>
    </source>
</evidence>
<evidence type="ECO:0000256" key="2">
    <source>
        <dbReference type="SAM" id="SignalP"/>
    </source>
</evidence>
<comment type="caution">
    <text evidence="3">The sequence shown here is derived from an EMBL/GenBank/DDBJ whole genome shotgun (WGS) entry which is preliminary data.</text>
</comment>
<dbReference type="Pfam" id="PF03401">
    <property type="entry name" value="TctC"/>
    <property type="match status" value="1"/>
</dbReference>
<reference evidence="3 4" key="1">
    <citation type="submission" date="2024-06" db="EMBL/GenBank/DDBJ databases">
        <title>Sorghum-associated microbial communities from plants grown in Nebraska, USA.</title>
        <authorList>
            <person name="Schachtman D."/>
        </authorList>
    </citation>
    <scope>NUCLEOTIDE SEQUENCE [LARGE SCALE GENOMIC DNA]</scope>
    <source>
        <strain evidence="3 4">2709</strain>
    </source>
</reference>
<dbReference type="Gene3D" id="3.40.190.10">
    <property type="entry name" value="Periplasmic binding protein-like II"/>
    <property type="match status" value="1"/>
</dbReference>
<accession>A0ABV2QFC6</accession>
<keyword evidence="4" id="KW-1185">Reference proteome</keyword>
<dbReference type="PIRSF" id="PIRSF017082">
    <property type="entry name" value="YflP"/>
    <property type="match status" value="1"/>
</dbReference>
<dbReference type="CDD" id="cd07012">
    <property type="entry name" value="PBP2_Bug_TTT"/>
    <property type="match status" value="1"/>
</dbReference>
<dbReference type="InterPro" id="IPR042100">
    <property type="entry name" value="Bug_dom1"/>
</dbReference>
<keyword evidence="3" id="KW-0675">Receptor</keyword>
<dbReference type="InterPro" id="IPR005064">
    <property type="entry name" value="BUG"/>
</dbReference>
<gene>
    <name evidence="3" type="ORF">ABIE13_004862</name>
</gene>
<evidence type="ECO:0000313" key="3">
    <source>
        <dbReference type="EMBL" id="MET4579725.1"/>
    </source>
</evidence>
<feature type="chain" id="PRO_5045728711" evidence="2">
    <location>
        <begin position="30"/>
        <end position="329"/>
    </location>
</feature>